<evidence type="ECO:0000313" key="2">
    <source>
        <dbReference type="EMBL" id="XDL15072.1"/>
    </source>
</evidence>
<sequence>MFDQTFHIKNLYYQISKNDFYKNRCIGNENEKKRVIFNAYDFAANDMHDFNFLRGNLKGKSVFRIPDLSSEIVFRKLDDNLRKCFGIKYPHRENIIENLRNILEETSPYTIYRLDVKNFYESFDLKSLLSTVDCNEKLSNHSKRILKNILFHHTIAGNSGLPRGVATSSILSEYMMSSFDRFIKRKSFVFFYARFVDDIFIVSSGLEDAEKFLSEIKVNLPKGLFLNSRKTNIQKISSAMKYRKDDEDEKVNLNVDFLGYKFIVREPFGKKSKFRDVQIDLSDNKVKKIKSRMVYAFKDFYENGRDFRLLEYRMRFLTSNFSVLDSNRELKRLSGIYHNYRMIQSGRSSGLVELDLFIKKAVLSSHGTVFERFGMALRQSQKYRILKFSFKRGFENCHYSHFSAKQLMDIQRCWKYV</sequence>
<dbReference type="GO" id="GO:0003964">
    <property type="term" value="F:RNA-directed DNA polymerase activity"/>
    <property type="evidence" value="ECO:0007669"/>
    <property type="project" value="UniProtKB-KW"/>
</dbReference>
<feature type="domain" description="Reverse transcriptase" evidence="1">
    <location>
        <begin position="1"/>
        <end position="262"/>
    </location>
</feature>
<dbReference type="PROSITE" id="PS50878">
    <property type="entry name" value="RT_POL"/>
    <property type="match status" value="1"/>
</dbReference>
<proteinExistence type="predicted"/>
<name>A0AB39ICU9_9GAMM</name>
<dbReference type="AlphaFoldDB" id="A0AB39ICU9"/>
<dbReference type="Pfam" id="PF00078">
    <property type="entry name" value="RVT_1"/>
    <property type="match status" value="1"/>
</dbReference>
<keyword evidence="2" id="KW-0808">Transferase</keyword>
<protein>
    <submittedName>
        <fullName evidence="2">Antiviral reverse transcriptase Drt3a</fullName>
    </submittedName>
</protein>
<keyword evidence="2" id="KW-0548">Nucleotidyltransferase</keyword>
<reference evidence="2" key="1">
    <citation type="submission" date="2024-07" db="EMBL/GenBank/DDBJ databases">
        <authorList>
            <person name="Pedron J."/>
        </authorList>
    </citation>
    <scope>NUCLEOTIDE SEQUENCE</scope>
    <source>
        <strain evidence="2">A642-S2-A17</strain>
    </source>
</reference>
<evidence type="ECO:0000259" key="1">
    <source>
        <dbReference type="PROSITE" id="PS50878"/>
    </source>
</evidence>
<keyword evidence="2" id="KW-0695">RNA-directed DNA polymerase</keyword>
<gene>
    <name evidence="2" type="primary">drt3a</name>
    <name evidence="2" type="ORF">LF923_0002010</name>
</gene>
<organism evidence="2">
    <name type="scientific">Dickeya oryzae</name>
    <dbReference type="NCBI Taxonomy" id="1240404"/>
    <lineage>
        <taxon>Bacteria</taxon>
        <taxon>Pseudomonadati</taxon>
        <taxon>Pseudomonadota</taxon>
        <taxon>Gammaproteobacteria</taxon>
        <taxon>Enterobacterales</taxon>
        <taxon>Pectobacteriaceae</taxon>
        <taxon>Dickeya</taxon>
    </lineage>
</organism>
<accession>A0AB39ICU9</accession>
<dbReference type="RefSeq" id="WP_226100021.1">
    <property type="nucleotide sequence ID" value="NZ_CP162411.1"/>
</dbReference>
<dbReference type="CDD" id="cd01646">
    <property type="entry name" value="RT_Bac_retron_I"/>
    <property type="match status" value="1"/>
</dbReference>
<dbReference type="NCBIfam" id="NF041747">
    <property type="entry name" value="Drt3a"/>
    <property type="match status" value="1"/>
</dbReference>
<dbReference type="InterPro" id="IPR000477">
    <property type="entry name" value="RT_dom"/>
</dbReference>
<dbReference type="EMBL" id="CP162411">
    <property type="protein sequence ID" value="XDL15072.1"/>
    <property type="molecule type" value="Genomic_DNA"/>
</dbReference>